<dbReference type="AlphaFoldDB" id="A0A7E5WYX7"/>
<feature type="transmembrane region" description="Helical" evidence="2">
    <location>
        <begin position="99"/>
        <end position="116"/>
    </location>
</feature>
<protein>
    <submittedName>
        <fullName evidence="4">Uncharacterized protein LOC113507414 isoform X1</fullName>
    </submittedName>
</protein>
<keyword evidence="2" id="KW-1133">Transmembrane helix</keyword>
<dbReference type="KEGG" id="tnl:113507414"/>
<accession>A0A7E5WYX7</accession>
<feature type="region of interest" description="Disordered" evidence="1">
    <location>
        <begin position="465"/>
        <end position="494"/>
    </location>
</feature>
<evidence type="ECO:0000313" key="4">
    <source>
        <dbReference type="RefSeq" id="XP_026746073.1"/>
    </source>
</evidence>
<keyword evidence="2" id="KW-0472">Membrane</keyword>
<dbReference type="GeneID" id="113507414"/>
<keyword evidence="3" id="KW-1185">Reference proteome</keyword>
<feature type="compositionally biased region" description="Polar residues" evidence="1">
    <location>
        <begin position="471"/>
        <end position="482"/>
    </location>
</feature>
<evidence type="ECO:0000256" key="1">
    <source>
        <dbReference type="SAM" id="MobiDB-lite"/>
    </source>
</evidence>
<feature type="region of interest" description="Disordered" evidence="1">
    <location>
        <begin position="287"/>
        <end position="446"/>
    </location>
</feature>
<keyword evidence="2" id="KW-0812">Transmembrane</keyword>
<proteinExistence type="predicted"/>
<dbReference type="InParanoid" id="A0A7E5WYX7"/>
<dbReference type="Proteomes" id="UP000322000">
    <property type="component" value="Unplaced"/>
</dbReference>
<dbReference type="RefSeq" id="XP_026746073.1">
    <property type="nucleotide sequence ID" value="XM_026890272.1"/>
</dbReference>
<organism evidence="3 4">
    <name type="scientific">Trichoplusia ni</name>
    <name type="common">Cabbage looper</name>
    <dbReference type="NCBI Taxonomy" id="7111"/>
    <lineage>
        <taxon>Eukaryota</taxon>
        <taxon>Metazoa</taxon>
        <taxon>Ecdysozoa</taxon>
        <taxon>Arthropoda</taxon>
        <taxon>Hexapoda</taxon>
        <taxon>Insecta</taxon>
        <taxon>Pterygota</taxon>
        <taxon>Neoptera</taxon>
        <taxon>Endopterygota</taxon>
        <taxon>Lepidoptera</taxon>
        <taxon>Glossata</taxon>
        <taxon>Ditrysia</taxon>
        <taxon>Noctuoidea</taxon>
        <taxon>Noctuidae</taxon>
        <taxon>Plusiinae</taxon>
        <taxon>Trichoplusia</taxon>
    </lineage>
</organism>
<gene>
    <name evidence="4" type="primary">LOC113507414</name>
</gene>
<feature type="compositionally biased region" description="Polar residues" evidence="1">
    <location>
        <begin position="398"/>
        <end position="407"/>
    </location>
</feature>
<feature type="region of interest" description="Disordered" evidence="1">
    <location>
        <begin position="583"/>
        <end position="604"/>
    </location>
</feature>
<feature type="compositionally biased region" description="Low complexity" evidence="1">
    <location>
        <begin position="344"/>
        <end position="360"/>
    </location>
</feature>
<evidence type="ECO:0000313" key="3">
    <source>
        <dbReference type="Proteomes" id="UP000322000"/>
    </source>
</evidence>
<sequence length="625" mass="69667">MYEKTYHTKTREIDPCWILKLLLMVEKKVFAREWEHDYMMVIQIYLIFLSCCFSELEDLGPQLLTTMSTALLRICEEIKYQEDKSGPLPCECKTRTRKVISVLDFVPMIFGLLIITKKKFKILPSRHSNLGLLVRVQLVLLQLICLISLSTQAGDDDGRLEGWLALEPDRAVPVPAEQDAPAQAPPQPVDDDDDSDDHHEEHVIVRQVAAANYDIDDADDEGGDQDDLQNRNVGMGFHHGPGAVNRRLEVEVWNMLVRGLEAYRFGIPIILVPTLTNGHRLPPICTHHRRTYRPSNDFVRQRVRLTSTSSDSSDSESGTEMVTNNKWKNNKQRQHDSDSDDTSSESSQSDSSTSTCSNSTVHRGRESSSSSSGSSSACDGSDTEDHSSSSSSCSGPSNVPNVENNQIALAERNDPKPEVIEEDPNLDIRDVEDLPADEDLPVNPSSDYNEIELRIAENIENERREREYMRQCQQKNQLSDSEPSSDEAHGNTVKQVDLDVPINDDKIGQVNLSDDDASEEDMSCDRTNQMSVCVEPENIEPPKVESAAAEQGSGVVNAFAIVIEEPETIIYAAVTTEQANGNLTGNAAENANPDPFPPLPSPSRGGPNCVMILRPLIRINYRNFY</sequence>
<feature type="compositionally biased region" description="Low complexity" evidence="1">
    <location>
        <begin position="306"/>
        <end position="320"/>
    </location>
</feature>
<name>A0A7E5WYX7_TRINI</name>
<evidence type="ECO:0000256" key="2">
    <source>
        <dbReference type="SAM" id="Phobius"/>
    </source>
</evidence>
<feature type="region of interest" description="Disordered" evidence="1">
    <location>
        <begin position="176"/>
        <end position="199"/>
    </location>
</feature>
<reference evidence="4" key="1">
    <citation type="submission" date="2025-08" db="UniProtKB">
        <authorList>
            <consortium name="RefSeq"/>
        </authorList>
    </citation>
    <scope>IDENTIFICATION</scope>
</reference>
<feature type="compositionally biased region" description="Low complexity" evidence="1">
    <location>
        <begin position="388"/>
        <end position="397"/>
    </location>
</feature>
<feature type="compositionally biased region" description="Low complexity" evidence="1">
    <location>
        <begin position="367"/>
        <end position="376"/>
    </location>
</feature>